<reference evidence="2" key="1">
    <citation type="submission" date="2020-01" db="EMBL/GenBank/DDBJ databases">
        <authorList>
            <person name="Meier V. D."/>
            <person name="Meier V D."/>
        </authorList>
    </citation>
    <scope>NUCLEOTIDE SEQUENCE</scope>
    <source>
        <strain evidence="2">HLG_WM_MAG_01</strain>
    </source>
</reference>
<sequence length="121" mass="14027">MIVLDTNYILRYLLDDNHEMYLEAKKIIDTNACLVLNEVVSEVIYVLRGVYSVPKEVIVKSLTSFINMQNLSMYEPKDTLLKALQIYESKNLDFVDCYLCALAHKYEVKSFDKKLMKCVTG</sequence>
<protein>
    <recommendedName>
        <fullName evidence="1">PIN domain-containing protein</fullName>
    </recommendedName>
</protein>
<dbReference type="SUPFAM" id="SSF88723">
    <property type="entry name" value="PIN domain-like"/>
    <property type="match status" value="1"/>
</dbReference>
<organism evidence="2">
    <name type="scientific">uncultured Sulfurovum sp</name>
    <dbReference type="NCBI Taxonomy" id="269237"/>
    <lineage>
        <taxon>Bacteria</taxon>
        <taxon>Pseudomonadati</taxon>
        <taxon>Campylobacterota</taxon>
        <taxon>Epsilonproteobacteria</taxon>
        <taxon>Campylobacterales</taxon>
        <taxon>Sulfurovaceae</taxon>
        <taxon>Sulfurovum</taxon>
        <taxon>environmental samples</taxon>
    </lineage>
</organism>
<dbReference type="InterPro" id="IPR002716">
    <property type="entry name" value="PIN_dom"/>
</dbReference>
<feature type="domain" description="PIN" evidence="1">
    <location>
        <begin position="2"/>
        <end position="114"/>
    </location>
</feature>
<evidence type="ECO:0000313" key="2">
    <source>
        <dbReference type="EMBL" id="CAA6803188.1"/>
    </source>
</evidence>
<dbReference type="AlphaFoldDB" id="A0A6S6SK67"/>
<accession>A0A6S6SK67</accession>
<dbReference type="EMBL" id="CACVAS010000030">
    <property type="protein sequence ID" value="CAA6803188.1"/>
    <property type="molecule type" value="Genomic_DNA"/>
</dbReference>
<dbReference type="Pfam" id="PF01850">
    <property type="entry name" value="PIN"/>
    <property type="match status" value="1"/>
</dbReference>
<name>A0A6S6SK67_9BACT</name>
<dbReference type="InterPro" id="IPR029060">
    <property type="entry name" value="PIN-like_dom_sf"/>
</dbReference>
<evidence type="ECO:0000259" key="1">
    <source>
        <dbReference type="Pfam" id="PF01850"/>
    </source>
</evidence>
<proteinExistence type="predicted"/>
<gene>
    <name evidence="2" type="ORF">HELGO_WM2763</name>
</gene>
<dbReference type="Gene3D" id="3.40.50.1010">
    <property type="entry name" value="5'-nuclease"/>
    <property type="match status" value="1"/>
</dbReference>